<dbReference type="PANTHER" id="PTHR21503:SF8">
    <property type="entry name" value="F-BOX ASSOCIATED DOMAIN-CONTAINING PROTEIN-RELATED"/>
    <property type="match status" value="1"/>
</dbReference>
<sequence length="251" mass="28977">MAHGKVSASLSSKNFKRVIKKRYQRASKLKLDVYIGCKRLIGTCQGVVLSADRISELNEEAHEPIDASRYKRAFSSGFPVLYFEDRVMGTKMIVDYVTDLFRTSIDELYVDRNGIWAIDFINSRQNTPLAGLFLVTAKKEDPIADEEAEYVLRYSKTGELLDIHVKVSENFRFTAWFDPELEIVETDEVRRYRYRYDYLSYCVSCFLCLFSDGSEMEVQGGFSIQRMDGVNATIVCDIRLFCMVFWHSDGN</sequence>
<dbReference type="AlphaFoldDB" id="A8XZP5"/>
<dbReference type="KEGG" id="cbr:CBG_21252"/>
<evidence type="ECO:0000313" key="2">
    <source>
        <dbReference type="Proteomes" id="UP000008549"/>
    </source>
</evidence>
<dbReference type="GeneID" id="8590955"/>
<dbReference type="HOGENOM" id="CLU_1107922_0_0_1"/>
<name>A8XZP5_CAEBR</name>
<dbReference type="RefSeq" id="XP_045097264.1">
    <property type="nucleotide sequence ID" value="XM_045236139.1"/>
</dbReference>
<proteinExistence type="predicted"/>
<reference evidence="1 2" key="2">
    <citation type="journal article" date="2011" name="PLoS Genet.">
        <title>Caenorhabditis briggsae recombinant inbred line genotypes reveal inter-strain incompatibility and the evolution of recombination.</title>
        <authorList>
            <person name="Ross J.A."/>
            <person name="Koboldt D.C."/>
            <person name="Staisch J.E."/>
            <person name="Chamberlin H.M."/>
            <person name="Gupta B.P."/>
            <person name="Miller R.D."/>
            <person name="Baird S.E."/>
            <person name="Haag E.S."/>
        </authorList>
    </citation>
    <scope>NUCLEOTIDE SEQUENCE [LARGE SCALE GENOMIC DNA]</scope>
    <source>
        <strain evidence="1 2">AF16</strain>
    </source>
</reference>
<accession>A8XZP5</accession>
<evidence type="ECO:0000313" key="1">
    <source>
        <dbReference type="EMBL" id="CAP38112.2"/>
    </source>
</evidence>
<reference evidence="1 2" key="1">
    <citation type="journal article" date="2003" name="PLoS Biol.">
        <title>The genome sequence of Caenorhabditis briggsae: a platform for comparative genomics.</title>
        <authorList>
            <person name="Stein L.D."/>
            <person name="Bao Z."/>
            <person name="Blasiar D."/>
            <person name="Blumenthal T."/>
            <person name="Brent M.R."/>
            <person name="Chen N."/>
            <person name="Chinwalla A."/>
            <person name="Clarke L."/>
            <person name="Clee C."/>
            <person name="Coghlan A."/>
            <person name="Coulson A."/>
            <person name="D'Eustachio P."/>
            <person name="Fitch D.H."/>
            <person name="Fulton L.A."/>
            <person name="Fulton R.E."/>
            <person name="Griffiths-Jones S."/>
            <person name="Harris T.W."/>
            <person name="Hillier L.W."/>
            <person name="Kamath R."/>
            <person name="Kuwabara P.E."/>
            <person name="Mardis E.R."/>
            <person name="Marra M.A."/>
            <person name="Miner T.L."/>
            <person name="Minx P."/>
            <person name="Mullikin J.C."/>
            <person name="Plumb R.W."/>
            <person name="Rogers J."/>
            <person name="Schein J.E."/>
            <person name="Sohrmann M."/>
            <person name="Spieth J."/>
            <person name="Stajich J.E."/>
            <person name="Wei C."/>
            <person name="Willey D."/>
            <person name="Wilson R.K."/>
            <person name="Durbin R."/>
            <person name="Waterston R.H."/>
        </authorList>
    </citation>
    <scope>NUCLEOTIDE SEQUENCE [LARGE SCALE GENOMIC DNA]</scope>
    <source>
        <strain evidence="1 2">AF16</strain>
    </source>
</reference>
<dbReference type="CTD" id="8590955"/>
<keyword evidence="2" id="KW-1185">Reference proteome</keyword>
<organism evidence="1 2">
    <name type="scientific">Caenorhabditis briggsae</name>
    <dbReference type="NCBI Taxonomy" id="6238"/>
    <lineage>
        <taxon>Eukaryota</taxon>
        <taxon>Metazoa</taxon>
        <taxon>Ecdysozoa</taxon>
        <taxon>Nematoda</taxon>
        <taxon>Chromadorea</taxon>
        <taxon>Rhabditida</taxon>
        <taxon>Rhabditina</taxon>
        <taxon>Rhabditomorpha</taxon>
        <taxon>Rhabditoidea</taxon>
        <taxon>Rhabditidae</taxon>
        <taxon>Peloderinae</taxon>
        <taxon>Caenorhabditis</taxon>
    </lineage>
</organism>
<dbReference type="EMBL" id="HE600947">
    <property type="protein sequence ID" value="CAP38112.2"/>
    <property type="molecule type" value="Genomic_DNA"/>
</dbReference>
<protein>
    <submittedName>
        <fullName evidence="1">Protein CBG21252</fullName>
    </submittedName>
</protein>
<dbReference type="Proteomes" id="UP000008549">
    <property type="component" value="Unassembled WGS sequence"/>
</dbReference>
<dbReference type="PANTHER" id="PTHR21503">
    <property type="entry name" value="F-BOX-CONTAINING HYPOTHETICAL PROTEIN C.ELEGANS"/>
    <property type="match status" value="1"/>
</dbReference>
<dbReference type="FunCoup" id="A8XZP5">
    <property type="interactions" value="798"/>
</dbReference>
<dbReference type="InParanoid" id="A8XZP5"/>
<gene>
    <name evidence="1" type="ORF">CBG21252</name>
    <name evidence="1" type="ORF">CBG_21252</name>
</gene>